<reference evidence="4" key="1">
    <citation type="submission" date="2017-02" db="EMBL/GenBank/DDBJ databases">
        <authorList>
            <person name="Varghese N."/>
            <person name="Submissions S."/>
        </authorList>
    </citation>
    <scope>NUCLEOTIDE SEQUENCE [LARGE SCALE GENOMIC DNA]</scope>
    <source>
        <strain evidence="4">9H-4</strain>
    </source>
</reference>
<feature type="active site" description="Proton donor/acceptor" evidence="1">
    <location>
        <position position="87"/>
    </location>
</feature>
<proteinExistence type="predicted"/>
<dbReference type="PANTHER" id="PTHR48100:SF15">
    <property type="entry name" value="SEDOHEPTULOSE 1,7-BISPHOSPHATASE"/>
    <property type="match status" value="1"/>
</dbReference>
<dbReference type="GO" id="GO:0070297">
    <property type="term" value="P:regulation of phosphorelay signal transduction system"/>
    <property type="evidence" value="ECO:0007669"/>
    <property type="project" value="TreeGrafter"/>
</dbReference>
<evidence type="ECO:0000256" key="2">
    <source>
        <dbReference type="PIRSR" id="PIRSR613078-2"/>
    </source>
</evidence>
<feature type="active site" description="Tele-phosphohistidine intermediate" evidence="1">
    <location>
        <position position="15"/>
    </location>
</feature>
<dbReference type="Gene3D" id="3.40.50.1240">
    <property type="entry name" value="Phosphoglycerate mutase-like"/>
    <property type="match status" value="1"/>
</dbReference>
<organism evidence="3 4">
    <name type="scientific">Aeromicrobium choanae</name>
    <dbReference type="NCBI Taxonomy" id="1736691"/>
    <lineage>
        <taxon>Bacteria</taxon>
        <taxon>Bacillati</taxon>
        <taxon>Actinomycetota</taxon>
        <taxon>Actinomycetes</taxon>
        <taxon>Propionibacteriales</taxon>
        <taxon>Nocardioidaceae</taxon>
        <taxon>Aeromicrobium</taxon>
    </lineage>
</organism>
<dbReference type="AlphaFoldDB" id="A0A1T4Z5F7"/>
<sequence length="202" mass="22698">MNAYESATELWLVRHGETEWSRAWKHTSVTDLELTELGREQAKALRPLLTGVSFDRIWSSPRRRALDTAELAGCELGEVEVVEDVVEWDYGQYEGVTTEEIRRTVPDWTVWSHPSPGGETAEQVGARLDRVVDRARSLGGRTLVFAHGHSLRVLAARWLGLDVADGRVFALDTATYSVLGDDRGQPVVHQWNVPDSTRAHRL</sequence>
<dbReference type="OrthoDB" id="4697614at2"/>
<dbReference type="RefSeq" id="WP_078700316.1">
    <property type="nucleotide sequence ID" value="NZ_LT796768.1"/>
</dbReference>
<accession>A0A1T4Z5F7</accession>
<gene>
    <name evidence="3" type="ORF">SAMN06295964_2333</name>
</gene>
<dbReference type="SUPFAM" id="SSF53254">
    <property type="entry name" value="Phosphoglycerate mutase-like"/>
    <property type="match status" value="1"/>
</dbReference>
<dbReference type="InterPro" id="IPR050275">
    <property type="entry name" value="PGM_Phosphatase"/>
</dbReference>
<dbReference type="STRING" id="1736691.SAMN06295964_2333"/>
<dbReference type="PANTHER" id="PTHR48100">
    <property type="entry name" value="BROAD-SPECIFICITY PHOSPHATASE YOR283W-RELATED"/>
    <property type="match status" value="1"/>
</dbReference>
<evidence type="ECO:0000313" key="4">
    <source>
        <dbReference type="Proteomes" id="UP000191040"/>
    </source>
</evidence>
<feature type="binding site" evidence="2">
    <location>
        <position position="64"/>
    </location>
    <ligand>
        <name>substrate</name>
    </ligand>
</feature>
<dbReference type="Pfam" id="PF00300">
    <property type="entry name" value="His_Phos_1"/>
    <property type="match status" value="1"/>
</dbReference>
<evidence type="ECO:0000313" key="3">
    <source>
        <dbReference type="EMBL" id="SKB08791.1"/>
    </source>
</evidence>
<dbReference type="Proteomes" id="UP000191040">
    <property type="component" value="Chromosome I"/>
</dbReference>
<dbReference type="CDD" id="cd07067">
    <property type="entry name" value="HP_PGM_like"/>
    <property type="match status" value="1"/>
</dbReference>
<dbReference type="InterPro" id="IPR013078">
    <property type="entry name" value="His_Pase_superF_clade-1"/>
</dbReference>
<feature type="binding site" evidence="2">
    <location>
        <begin position="87"/>
        <end position="90"/>
    </location>
    <ligand>
        <name>substrate</name>
    </ligand>
</feature>
<dbReference type="EMBL" id="LT796768">
    <property type="protein sequence ID" value="SKB08791.1"/>
    <property type="molecule type" value="Genomic_DNA"/>
</dbReference>
<evidence type="ECO:0000256" key="1">
    <source>
        <dbReference type="PIRSR" id="PIRSR613078-1"/>
    </source>
</evidence>
<dbReference type="SMART" id="SM00855">
    <property type="entry name" value="PGAM"/>
    <property type="match status" value="1"/>
</dbReference>
<dbReference type="GO" id="GO:0101006">
    <property type="term" value="F:protein histidine phosphatase activity"/>
    <property type="evidence" value="ECO:0007669"/>
    <property type="project" value="TreeGrafter"/>
</dbReference>
<dbReference type="InterPro" id="IPR029033">
    <property type="entry name" value="His_PPase_superfam"/>
</dbReference>
<protein>
    <submittedName>
        <fullName evidence="3">Probable phosphoglycerate mutase</fullName>
    </submittedName>
</protein>
<keyword evidence="4" id="KW-1185">Reference proteome</keyword>
<name>A0A1T4Z5F7_9ACTN</name>